<feature type="transmembrane region" description="Helical" evidence="2">
    <location>
        <begin position="49"/>
        <end position="68"/>
    </location>
</feature>
<dbReference type="AlphaFoldDB" id="A0A5J4TZJ1"/>
<evidence type="ECO:0000313" key="4">
    <source>
        <dbReference type="Proteomes" id="UP000324800"/>
    </source>
</evidence>
<evidence type="ECO:0000256" key="2">
    <source>
        <dbReference type="SAM" id="Phobius"/>
    </source>
</evidence>
<dbReference type="Proteomes" id="UP000324800">
    <property type="component" value="Unassembled WGS sequence"/>
</dbReference>
<keyword evidence="2" id="KW-0472">Membrane</keyword>
<comment type="caution">
    <text evidence="3">The sequence shown here is derived from an EMBL/GenBank/DDBJ whole genome shotgun (WGS) entry which is preliminary data.</text>
</comment>
<keyword evidence="2" id="KW-1133">Transmembrane helix</keyword>
<keyword evidence="2" id="KW-0812">Transmembrane</keyword>
<sequence>MFEKLGIGATFDYGKFKGQVNEIGGNSNGNNGRASKAGKGGKSNNVDNIVLCYYQLLPSAVGVVISISEGEISFFAEGVAFVLELVLMVLFSLLIALGSSKRLRRFQ</sequence>
<organism evidence="3 4">
    <name type="scientific">Streblomastix strix</name>
    <dbReference type="NCBI Taxonomy" id="222440"/>
    <lineage>
        <taxon>Eukaryota</taxon>
        <taxon>Metamonada</taxon>
        <taxon>Preaxostyla</taxon>
        <taxon>Oxymonadida</taxon>
        <taxon>Streblomastigidae</taxon>
        <taxon>Streblomastix</taxon>
    </lineage>
</organism>
<protein>
    <submittedName>
        <fullName evidence="3">Uncharacterized protein</fullName>
    </submittedName>
</protein>
<feature type="region of interest" description="Disordered" evidence="1">
    <location>
        <begin position="23"/>
        <end position="42"/>
    </location>
</feature>
<reference evidence="3 4" key="1">
    <citation type="submission" date="2019-03" db="EMBL/GenBank/DDBJ databases">
        <title>Single cell metagenomics reveals metabolic interactions within the superorganism composed of flagellate Streblomastix strix and complex community of Bacteroidetes bacteria on its surface.</title>
        <authorList>
            <person name="Treitli S.C."/>
            <person name="Kolisko M."/>
            <person name="Husnik F."/>
            <person name="Keeling P."/>
            <person name="Hampl V."/>
        </authorList>
    </citation>
    <scope>NUCLEOTIDE SEQUENCE [LARGE SCALE GENOMIC DNA]</scope>
    <source>
        <strain evidence="3">ST1C</strain>
    </source>
</reference>
<feature type="transmembrane region" description="Helical" evidence="2">
    <location>
        <begin position="74"/>
        <end position="97"/>
    </location>
</feature>
<name>A0A5J4TZJ1_9EUKA</name>
<feature type="compositionally biased region" description="Low complexity" evidence="1">
    <location>
        <begin position="24"/>
        <end position="42"/>
    </location>
</feature>
<evidence type="ECO:0000256" key="1">
    <source>
        <dbReference type="SAM" id="MobiDB-lite"/>
    </source>
</evidence>
<gene>
    <name evidence="3" type="ORF">EZS28_041073</name>
</gene>
<proteinExistence type="predicted"/>
<dbReference type="EMBL" id="SNRW01022966">
    <property type="protein sequence ID" value="KAA6363400.1"/>
    <property type="molecule type" value="Genomic_DNA"/>
</dbReference>
<accession>A0A5J4TZJ1</accession>
<evidence type="ECO:0000313" key="3">
    <source>
        <dbReference type="EMBL" id="KAA6363400.1"/>
    </source>
</evidence>